<evidence type="ECO:0000256" key="1">
    <source>
        <dbReference type="SAM" id="MobiDB-lite"/>
    </source>
</evidence>
<evidence type="ECO:0000313" key="4">
    <source>
        <dbReference type="EMBL" id="QFZ73128.1"/>
    </source>
</evidence>
<dbReference type="PROSITE" id="PS51257">
    <property type="entry name" value="PROKAR_LIPOPROTEIN"/>
    <property type="match status" value="1"/>
</dbReference>
<dbReference type="InterPro" id="IPR046704">
    <property type="entry name" value="DUF6777"/>
</dbReference>
<feature type="compositionally biased region" description="Low complexity" evidence="1">
    <location>
        <begin position="385"/>
        <end position="395"/>
    </location>
</feature>
<keyword evidence="2" id="KW-0732">Signal</keyword>
<feature type="chain" id="PRO_5038708649" description="DUF6777 domain-containing protein" evidence="2">
    <location>
        <begin position="22"/>
        <end position="422"/>
    </location>
</feature>
<feature type="region of interest" description="Disordered" evidence="1">
    <location>
        <begin position="50"/>
        <end position="112"/>
    </location>
</feature>
<organism evidence="4 5">
    <name type="scientific">Streptomyces fagopyri</name>
    <dbReference type="NCBI Taxonomy" id="2662397"/>
    <lineage>
        <taxon>Bacteria</taxon>
        <taxon>Bacillati</taxon>
        <taxon>Actinomycetota</taxon>
        <taxon>Actinomycetes</taxon>
        <taxon>Kitasatosporales</taxon>
        <taxon>Streptomycetaceae</taxon>
        <taxon>Streptomyces</taxon>
    </lineage>
</organism>
<dbReference type="AlphaFoldDB" id="A0A5Q0L886"/>
<feature type="compositionally biased region" description="Polar residues" evidence="1">
    <location>
        <begin position="73"/>
        <end position="92"/>
    </location>
</feature>
<evidence type="ECO:0000259" key="3">
    <source>
        <dbReference type="Pfam" id="PF20568"/>
    </source>
</evidence>
<feature type="region of interest" description="Disordered" evidence="1">
    <location>
        <begin position="262"/>
        <end position="422"/>
    </location>
</feature>
<name>A0A5Q0L886_9ACTN</name>
<evidence type="ECO:0000256" key="2">
    <source>
        <dbReference type="SAM" id="SignalP"/>
    </source>
</evidence>
<dbReference type="Proteomes" id="UP000326179">
    <property type="component" value="Chromosome"/>
</dbReference>
<accession>A0A5Q0L886</accession>
<feature type="compositionally biased region" description="Low complexity" evidence="1">
    <location>
        <begin position="290"/>
        <end position="321"/>
    </location>
</feature>
<proteinExistence type="predicted"/>
<protein>
    <recommendedName>
        <fullName evidence="3">DUF6777 domain-containing protein</fullName>
    </recommendedName>
</protein>
<feature type="signal peptide" evidence="2">
    <location>
        <begin position="1"/>
        <end position="21"/>
    </location>
</feature>
<dbReference type="KEGG" id="sfy:GFH48_07500"/>
<feature type="region of interest" description="Disordered" evidence="1">
    <location>
        <begin position="199"/>
        <end position="218"/>
    </location>
</feature>
<gene>
    <name evidence="4" type="ORF">GFH48_07500</name>
</gene>
<dbReference type="RefSeq" id="WP_153287494.1">
    <property type="nucleotide sequence ID" value="NZ_CP045643.1"/>
</dbReference>
<dbReference type="Pfam" id="PF20568">
    <property type="entry name" value="DUF6777"/>
    <property type="match status" value="1"/>
</dbReference>
<feature type="compositionally biased region" description="Pro residues" evidence="1">
    <location>
        <begin position="334"/>
        <end position="348"/>
    </location>
</feature>
<feature type="domain" description="DUF6777" evidence="3">
    <location>
        <begin position="97"/>
        <end position="257"/>
    </location>
</feature>
<keyword evidence="5" id="KW-1185">Reference proteome</keyword>
<evidence type="ECO:0000313" key="5">
    <source>
        <dbReference type="Proteomes" id="UP000326179"/>
    </source>
</evidence>
<reference evidence="4 5" key="1">
    <citation type="submission" date="2019-10" db="EMBL/GenBank/DDBJ databases">
        <title>A novel species.</title>
        <authorList>
            <person name="Gao J."/>
        </authorList>
    </citation>
    <scope>NUCLEOTIDE SEQUENCE [LARGE SCALE GENOMIC DNA]</scope>
    <source>
        <strain evidence="4 5">QMT-28</strain>
    </source>
</reference>
<feature type="compositionally biased region" description="Gly residues" evidence="1">
    <location>
        <begin position="396"/>
        <end position="411"/>
    </location>
</feature>
<dbReference type="EMBL" id="CP045643">
    <property type="protein sequence ID" value="QFZ73128.1"/>
    <property type="molecule type" value="Genomic_DNA"/>
</dbReference>
<sequence length="422" mass="41864">MRIPTRTFVTACAVSAALLVAGCGGNGDGNDENTASDASDGEILLQPLAARGPDPFTESTVTATAVSPPRVTRTPQSTAGNSPASGDTTTTAHPARFPGGTPGLYGGTRSAGSCDTGRQAGLLAADPRRTQAFARAAGIARTAVPEFVRGLTSVVLRADTRVTDHGYRDGRVTGFQSVLQTGTAVLVDDRGAPRLRCAGGTPLNPPVVPRGAAATRGQSWSSFRPGEVIEVTPAPAALGSVTIIDLDGSTWIERRLGDDGHRDVVVRPPEAGAPAIGPSGDAPTGPRVPPSASGPSDPGDPPSGAGRSPGDPEADCVTPTVTVPPGPTGSAPDEVPPAQTPVAAPPDCPTATVTASPPPTAGESPAVPPDEGTVPGPGESDGETGPDTLPDLPGLPDGGGPMPGESPGGGTVFDAPTDVFDS</sequence>